<dbReference type="CDD" id="cd00830">
    <property type="entry name" value="KAS_III"/>
    <property type="match status" value="1"/>
</dbReference>
<comment type="subunit">
    <text evidence="8">Homodimer.</text>
</comment>
<evidence type="ECO:0000256" key="2">
    <source>
        <dbReference type="ARBA" id="ARBA00022516"/>
    </source>
</evidence>
<dbReference type="EMBL" id="JAVRHT010000003">
    <property type="protein sequence ID" value="MDT0630626.1"/>
    <property type="molecule type" value="Genomic_DNA"/>
</dbReference>
<dbReference type="NCBIfam" id="TIGR00747">
    <property type="entry name" value="fabH"/>
    <property type="match status" value="1"/>
</dbReference>
<comment type="function">
    <text evidence="8">Catalyzes the condensation reaction of fatty acid synthesis by the addition to an acyl acceptor of two carbons from malonyl-ACP. Catalyzes the first condensation reaction which initiates fatty acid synthesis and may therefore play a role in governing the total rate of fatty acid production. Possesses both acetoacetyl-ACP synthase and acetyl transacylase activities. Its substrate specificity determines the biosynthesis of branched-chain and/or straight-chain of fatty acids.</text>
</comment>
<dbReference type="InterPro" id="IPR016039">
    <property type="entry name" value="Thiolase-like"/>
</dbReference>
<evidence type="ECO:0000313" key="12">
    <source>
        <dbReference type="Proteomes" id="UP001267426"/>
    </source>
</evidence>
<evidence type="ECO:0000256" key="6">
    <source>
        <dbReference type="ARBA" id="ARBA00023160"/>
    </source>
</evidence>
<keyword evidence="7 8" id="KW-0511">Multifunctional enzyme</keyword>
<keyword evidence="8 11" id="KW-0012">Acyltransferase</keyword>
<accession>A0ABU3BMV7</accession>
<keyword evidence="2 8" id="KW-0444">Lipid biosynthesis</keyword>
<dbReference type="Pfam" id="PF08541">
    <property type="entry name" value="ACP_syn_III_C"/>
    <property type="match status" value="1"/>
</dbReference>
<evidence type="ECO:0000256" key="3">
    <source>
        <dbReference type="ARBA" id="ARBA00022679"/>
    </source>
</evidence>
<keyword evidence="8" id="KW-0963">Cytoplasm</keyword>
<evidence type="ECO:0000256" key="5">
    <source>
        <dbReference type="ARBA" id="ARBA00023098"/>
    </source>
</evidence>
<comment type="caution">
    <text evidence="11">The sequence shown here is derived from an EMBL/GenBank/DDBJ whole genome shotgun (WGS) entry which is preliminary data.</text>
</comment>
<proteinExistence type="inferred from homology"/>
<feature type="domain" description="Beta-ketoacyl-[acyl-carrier-protein] synthase III N-terminal" evidence="10">
    <location>
        <begin position="112"/>
        <end position="187"/>
    </location>
</feature>
<dbReference type="InterPro" id="IPR013747">
    <property type="entry name" value="ACP_syn_III_C"/>
</dbReference>
<comment type="subcellular location">
    <subcellularLocation>
        <location evidence="8">Cytoplasm</location>
    </subcellularLocation>
</comment>
<evidence type="ECO:0000256" key="7">
    <source>
        <dbReference type="ARBA" id="ARBA00023268"/>
    </source>
</evidence>
<comment type="similarity">
    <text evidence="1 8">Belongs to the thiolase-like superfamily. FabH family.</text>
</comment>
<comment type="catalytic activity">
    <reaction evidence="8">
        <text>malonyl-[ACP] + acetyl-CoA + H(+) = 3-oxobutanoyl-[ACP] + CO2 + CoA</text>
        <dbReference type="Rhea" id="RHEA:12080"/>
        <dbReference type="Rhea" id="RHEA-COMP:9623"/>
        <dbReference type="Rhea" id="RHEA-COMP:9625"/>
        <dbReference type="ChEBI" id="CHEBI:15378"/>
        <dbReference type="ChEBI" id="CHEBI:16526"/>
        <dbReference type="ChEBI" id="CHEBI:57287"/>
        <dbReference type="ChEBI" id="CHEBI:57288"/>
        <dbReference type="ChEBI" id="CHEBI:78449"/>
        <dbReference type="ChEBI" id="CHEBI:78450"/>
        <dbReference type="EC" id="2.3.1.180"/>
    </reaction>
</comment>
<dbReference type="EC" id="2.3.1.180" evidence="8"/>
<keyword evidence="6 8" id="KW-0275">Fatty acid biosynthesis</keyword>
<feature type="active site" evidence="8">
    <location>
        <position position="255"/>
    </location>
</feature>
<dbReference type="NCBIfam" id="NF006829">
    <property type="entry name" value="PRK09352.1"/>
    <property type="match status" value="1"/>
</dbReference>
<evidence type="ECO:0000256" key="4">
    <source>
        <dbReference type="ARBA" id="ARBA00022832"/>
    </source>
</evidence>
<dbReference type="InterPro" id="IPR004655">
    <property type="entry name" value="FabH"/>
</dbReference>
<keyword evidence="3 8" id="KW-0808">Transferase</keyword>
<organism evidence="11 12">
    <name type="scientific">Rubrivirga litoralis</name>
    <dbReference type="NCBI Taxonomy" id="3075598"/>
    <lineage>
        <taxon>Bacteria</taxon>
        <taxon>Pseudomonadati</taxon>
        <taxon>Rhodothermota</taxon>
        <taxon>Rhodothermia</taxon>
        <taxon>Rhodothermales</taxon>
        <taxon>Rubricoccaceae</taxon>
        <taxon>Rubrivirga</taxon>
    </lineage>
</organism>
<dbReference type="GO" id="GO:0033818">
    <property type="term" value="F:beta-ketoacyl-acyl-carrier-protein synthase III activity"/>
    <property type="evidence" value="ECO:0007669"/>
    <property type="project" value="UniProtKB-EC"/>
</dbReference>
<keyword evidence="12" id="KW-1185">Reference proteome</keyword>
<dbReference type="RefSeq" id="WP_311661859.1">
    <property type="nucleotide sequence ID" value="NZ_JAVRHT010000003.1"/>
</dbReference>
<evidence type="ECO:0000259" key="10">
    <source>
        <dbReference type="Pfam" id="PF08545"/>
    </source>
</evidence>
<evidence type="ECO:0000313" key="11">
    <source>
        <dbReference type="EMBL" id="MDT0630626.1"/>
    </source>
</evidence>
<feature type="active site" evidence="8">
    <location>
        <position position="115"/>
    </location>
</feature>
<dbReference type="PANTHER" id="PTHR43091">
    <property type="entry name" value="3-OXOACYL-[ACYL-CARRIER-PROTEIN] SYNTHASE"/>
    <property type="match status" value="1"/>
</dbReference>
<evidence type="ECO:0000256" key="8">
    <source>
        <dbReference type="HAMAP-Rule" id="MF_01815"/>
    </source>
</evidence>
<name>A0ABU3BMV7_9BACT</name>
<sequence>MTRPYASLVGWGHYAPGPPVTNDDLAQYVDTTDEWIRSRSGIERRHFVSEEQATSDLCVEAGRMALDRAGITGADVDLVLVATSTPDYLTPPTSSQVQDRLGCTRAGAMTLMVGCTGFVYGLVTADQFIQTGAYETILLVGAEVLSKNIDFQDRTTCVLFGDGAGAVVLRATDRPCGLRSFELGSDGSQADVLISPCPGTRNPVSQEAIDNRTHFLRMEGRAVFRFATQTMCESLERVMTKAGAGVEDIDLFIPHQANARIIEYAADQFGLPPEKVVMNVADYGNTSAGTIPIALSEVLESGRARAGDTLALVSFGAGLTWATCLFDLGPLAIEPGAGREAGRGATPETVIDDRGVVEGLIA</sequence>
<dbReference type="Gene3D" id="3.40.47.10">
    <property type="match status" value="1"/>
</dbReference>
<feature type="region of interest" description="ACP-binding" evidence="8">
    <location>
        <begin position="256"/>
        <end position="260"/>
    </location>
</feature>
<dbReference type="Proteomes" id="UP001267426">
    <property type="component" value="Unassembled WGS sequence"/>
</dbReference>
<comment type="domain">
    <text evidence="8">The last Arg residue of the ACP-binding site is essential for the weak association between ACP/AcpP and FabH.</text>
</comment>
<keyword evidence="5 8" id="KW-0443">Lipid metabolism</keyword>
<comment type="pathway">
    <text evidence="8">Lipid metabolism; fatty acid biosynthesis.</text>
</comment>
<evidence type="ECO:0000259" key="9">
    <source>
        <dbReference type="Pfam" id="PF08541"/>
    </source>
</evidence>
<dbReference type="Pfam" id="PF08545">
    <property type="entry name" value="ACP_syn_III"/>
    <property type="match status" value="1"/>
</dbReference>
<dbReference type="HAMAP" id="MF_01815">
    <property type="entry name" value="FabH"/>
    <property type="match status" value="1"/>
</dbReference>
<reference evidence="11 12" key="1">
    <citation type="submission" date="2023-09" db="EMBL/GenBank/DDBJ databases">
        <authorList>
            <person name="Rey-Velasco X."/>
        </authorList>
    </citation>
    <scope>NUCLEOTIDE SEQUENCE [LARGE SCALE GENOMIC DNA]</scope>
    <source>
        <strain evidence="11 12">F394</strain>
    </source>
</reference>
<feature type="active site" evidence="8">
    <location>
        <position position="285"/>
    </location>
</feature>
<evidence type="ECO:0000256" key="1">
    <source>
        <dbReference type="ARBA" id="ARBA00008642"/>
    </source>
</evidence>
<dbReference type="SUPFAM" id="SSF53901">
    <property type="entry name" value="Thiolase-like"/>
    <property type="match status" value="1"/>
</dbReference>
<protein>
    <recommendedName>
        <fullName evidence="8">Beta-ketoacyl-[acyl-carrier-protein] synthase III</fullName>
        <shortName evidence="8">Beta-ketoacyl-ACP synthase III</shortName>
        <shortName evidence="8">KAS III</shortName>
        <ecNumber evidence="8">2.3.1.180</ecNumber>
    </recommendedName>
    <alternativeName>
        <fullName evidence="8">3-oxoacyl-[acyl-carrier-protein] synthase 3</fullName>
    </alternativeName>
    <alternativeName>
        <fullName evidence="8">3-oxoacyl-[acyl-carrier-protein] synthase III</fullName>
    </alternativeName>
</protein>
<gene>
    <name evidence="8" type="primary">fabH</name>
    <name evidence="11" type="ORF">RM540_02600</name>
</gene>
<keyword evidence="4 8" id="KW-0276">Fatty acid metabolism</keyword>
<dbReference type="PANTHER" id="PTHR43091:SF1">
    <property type="entry name" value="BETA-KETOACYL-[ACYL-CARRIER-PROTEIN] SYNTHASE III, CHLOROPLASTIC"/>
    <property type="match status" value="1"/>
</dbReference>
<dbReference type="InterPro" id="IPR013751">
    <property type="entry name" value="ACP_syn_III_N"/>
</dbReference>
<feature type="domain" description="Beta-ketoacyl-[acyl-carrier-protein] synthase III C-terminal" evidence="9">
    <location>
        <begin position="240"/>
        <end position="326"/>
    </location>
</feature>